<dbReference type="Proteomes" id="UP000007129">
    <property type="component" value="Unassembled WGS sequence"/>
</dbReference>
<protein>
    <submittedName>
        <fullName evidence="2">Uncharacterized protein</fullName>
    </submittedName>
</protein>
<keyword evidence="1" id="KW-1133">Transmembrane helix</keyword>
<dbReference type="OrthoDB" id="9451547at2759"/>
<dbReference type="AlphaFoldDB" id="K2RSZ0"/>
<organism evidence="2 3">
    <name type="scientific">Macrophomina phaseolina (strain MS6)</name>
    <name type="common">Charcoal rot fungus</name>
    <dbReference type="NCBI Taxonomy" id="1126212"/>
    <lineage>
        <taxon>Eukaryota</taxon>
        <taxon>Fungi</taxon>
        <taxon>Dikarya</taxon>
        <taxon>Ascomycota</taxon>
        <taxon>Pezizomycotina</taxon>
        <taxon>Dothideomycetes</taxon>
        <taxon>Dothideomycetes incertae sedis</taxon>
        <taxon>Botryosphaeriales</taxon>
        <taxon>Botryosphaeriaceae</taxon>
        <taxon>Macrophomina</taxon>
    </lineage>
</organism>
<dbReference type="EMBL" id="AHHD01000414">
    <property type="protein sequence ID" value="EKG13349.1"/>
    <property type="molecule type" value="Genomic_DNA"/>
</dbReference>
<gene>
    <name evidence="2" type="ORF">MPH_09631</name>
</gene>
<dbReference type="HOGENOM" id="CLU_1518228_0_0_1"/>
<accession>K2RSZ0</accession>
<keyword evidence="1" id="KW-0812">Transmembrane</keyword>
<dbReference type="PANTHER" id="PTHR35043:SF8">
    <property type="entry name" value="DUF4220 DOMAIN-CONTAINING PROTEIN"/>
    <property type="match status" value="1"/>
</dbReference>
<evidence type="ECO:0000256" key="1">
    <source>
        <dbReference type="SAM" id="Phobius"/>
    </source>
</evidence>
<evidence type="ECO:0000313" key="2">
    <source>
        <dbReference type="EMBL" id="EKG13349.1"/>
    </source>
</evidence>
<proteinExistence type="predicted"/>
<dbReference type="STRING" id="1126212.K2RSZ0"/>
<comment type="caution">
    <text evidence="2">The sequence shown here is derived from an EMBL/GenBank/DDBJ whole genome shotgun (WGS) entry which is preliminary data.</text>
</comment>
<keyword evidence="1" id="KW-0472">Membrane</keyword>
<dbReference type="InParanoid" id="K2RSZ0"/>
<feature type="transmembrane region" description="Helical" evidence="1">
    <location>
        <begin position="62"/>
        <end position="83"/>
    </location>
</feature>
<dbReference type="PANTHER" id="PTHR35043">
    <property type="entry name" value="TRANSCRIPTION FACTOR DOMAIN-CONTAINING PROTEIN"/>
    <property type="match status" value="1"/>
</dbReference>
<reference evidence="2 3" key="1">
    <citation type="journal article" date="2012" name="BMC Genomics">
        <title>Tools to kill: Genome of one of the most destructive plant pathogenic fungi Macrophomina phaseolina.</title>
        <authorList>
            <person name="Islam M.S."/>
            <person name="Haque M.S."/>
            <person name="Islam M.M."/>
            <person name="Emdad E.M."/>
            <person name="Halim A."/>
            <person name="Hossen Q.M.M."/>
            <person name="Hossain M.Z."/>
            <person name="Ahmed B."/>
            <person name="Rahim S."/>
            <person name="Rahman M.S."/>
            <person name="Alam M.M."/>
            <person name="Hou S."/>
            <person name="Wan X."/>
            <person name="Saito J.A."/>
            <person name="Alam M."/>
        </authorList>
    </citation>
    <scope>NUCLEOTIDE SEQUENCE [LARGE SCALE GENOMIC DNA]</scope>
    <source>
        <strain evidence="2 3">MS6</strain>
    </source>
</reference>
<evidence type="ECO:0000313" key="3">
    <source>
        <dbReference type="Proteomes" id="UP000007129"/>
    </source>
</evidence>
<dbReference type="VEuPathDB" id="FungiDB:MPH_09631"/>
<sequence length="186" mass="21110">MSNFTRTGVEIAGWTSGPDRRGTFDIIWNSVVTIFLCSWTVLCLNLLPDSFNDWLWATQKLLMTGLVFIGLEFLFQLAIGQWLSATHSDKQFRSFSHNKWTMKHAFFADMGGYVFDVPGEIARFPLTTRKVYYLVHKGYVDIEDVLVEPKVIADRNKSDGITRLITCCQSPGFSLTQLDDGPKDSP</sequence>
<name>K2RSZ0_MACPH</name>
<feature type="transmembrane region" description="Helical" evidence="1">
    <location>
        <begin position="26"/>
        <end position="47"/>
    </location>
</feature>
<dbReference type="eggNOG" id="ENOG502SI2K">
    <property type="taxonomic scope" value="Eukaryota"/>
</dbReference>